<dbReference type="EMBL" id="WIQZ01000067">
    <property type="protein sequence ID" value="KAF3128831.1"/>
    <property type="molecule type" value="Genomic_DNA"/>
</dbReference>
<evidence type="ECO:0000313" key="2">
    <source>
        <dbReference type="Proteomes" id="UP000480548"/>
    </source>
</evidence>
<dbReference type="Proteomes" id="UP000480548">
    <property type="component" value="Unassembled WGS sequence"/>
</dbReference>
<organism evidence="1 2">
    <name type="scientific">Orbilia oligospora</name>
    <name type="common">Nematode-trapping fungus</name>
    <name type="synonym">Arthrobotrys oligospora</name>
    <dbReference type="NCBI Taxonomy" id="2813651"/>
    <lineage>
        <taxon>Eukaryota</taxon>
        <taxon>Fungi</taxon>
        <taxon>Dikarya</taxon>
        <taxon>Ascomycota</taxon>
        <taxon>Pezizomycotina</taxon>
        <taxon>Orbiliomycetes</taxon>
        <taxon>Orbiliales</taxon>
        <taxon>Orbiliaceae</taxon>
        <taxon>Orbilia</taxon>
    </lineage>
</organism>
<name>A0A7C8NRZ5_ORBOL</name>
<proteinExistence type="predicted"/>
<dbReference type="AlphaFoldDB" id="A0A7C8NRZ5"/>
<gene>
    <name evidence="1" type="ORF">TWF703_009206</name>
</gene>
<accession>A0A7C8NRZ5</accession>
<protein>
    <submittedName>
        <fullName evidence="1">Uncharacterized protein</fullName>
    </submittedName>
</protein>
<evidence type="ECO:0000313" key="1">
    <source>
        <dbReference type="EMBL" id="KAF3128831.1"/>
    </source>
</evidence>
<comment type="caution">
    <text evidence="1">The sequence shown here is derived from an EMBL/GenBank/DDBJ whole genome shotgun (WGS) entry which is preliminary data.</text>
</comment>
<reference evidence="1 2" key="1">
    <citation type="submission" date="2019-06" db="EMBL/GenBank/DDBJ databases">
        <authorList>
            <person name="Palmer J.M."/>
        </authorList>
    </citation>
    <scope>NUCLEOTIDE SEQUENCE [LARGE SCALE GENOMIC DNA]</scope>
    <source>
        <strain evidence="1 2">TWF703</strain>
    </source>
</reference>
<sequence length="101" mass="11546">MPQGCGANLHFIFAYNMAHRRGEINPANLQNDHVTLWKHRNYHFFMAPIPQGALVNTKQQIDYNAKHGRIAQVTPGGWLDIRVDSFIFAPPLRMDMSEGRS</sequence>